<dbReference type="GO" id="GO:0031436">
    <property type="term" value="C:BRCA1-BARD1 complex"/>
    <property type="evidence" value="ECO:0007669"/>
    <property type="project" value="TreeGrafter"/>
</dbReference>
<organism evidence="5 6">
    <name type="scientific">Pinctada imbricata</name>
    <name type="common">Atlantic pearl-oyster</name>
    <name type="synonym">Pinctada martensii</name>
    <dbReference type="NCBI Taxonomy" id="66713"/>
    <lineage>
        <taxon>Eukaryota</taxon>
        <taxon>Metazoa</taxon>
        <taxon>Spiralia</taxon>
        <taxon>Lophotrochozoa</taxon>
        <taxon>Mollusca</taxon>
        <taxon>Bivalvia</taxon>
        <taxon>Autobranchia</taxon>
        <taxon>Pteriomorphia</taxon>
        <taxon>Pterioida</taxon>
        <taxon>Pterioidea</taxon>
        <taxon>Pteriidae</taxon>
        <taxon>Pinctada</taxon>
    </lineage>
</organism>
<dbReference type="PANTHER" id="PTHR24171">
    <property type="entry name" value="ANKYRIN REPEAT DOMAIN-CONTAINING PROTEIN 39-RELATED"/>
    <property type="match status" value="1"/>
</dbReference>
<dbReference type="PROSITE" id="PS50297">
    <property type="entry name" value="ANK_REP_REGION"/>
    <property type="match status" value="3"/>
</dbReference>
<dbReference type="Proteomes" id="UP001186944">
    <property type="component" value="Unassembled WGS sequence"/>
</dbReference>
<dbReference type="Pfam" id="PF13857">
    <property type="entry name" value="Ank_5"/>
    <property type="match status" value="1"/>
</dbReference>
<keyword evidence="4" id="KW-1133">Transmembrane helix</keyword>
<dbReference type="PROSITE" id="PS50088">
    <property type="entry name" value="ANK_REPEAT"/>
    <property type="match status" value="3"/>
</dbReference>
<evidence type="ECO:0000313" key="5">
    <source>
        <dbReference type="EMBL" id="KAK3098864.1"/>
    </source>
</evidence>
<protein>
    <submittedName>
        <fullName evidence="5">Uncharacterized protein</fullName>
    </submittedName>
</protein>
<dbReference type="GO" id="GO:0004842">
    <property type="term" value="F:ubiquitin-protein transferase activity"/>
    <property type="evidence" value="ECO:0007669"/>
    <property type="project" value="TreeGrafter"/>
</dbReference>
<dbReference type="GO" id="GO:0085020">
    <property type="term" value="P:protein K6-linked ubiquitination"/>
    <property type="evidence" value="ECO:0007669"/>
    <property type="project" value="TreeGrafter"/>
</dbReference>
<dbReference type="PANTHER" id="PTHR24171:SF8">
    <property type="entry name" value="BRCA1-ASSOCIATED RING DOMAIN PROTEIN 1"/>
    <property type="match status" value="1"/>
</dbReference>
<dbReference type="AlphaFoldDB" id="A0AA89BY91"/>
<accession>A0AA89BY91</accession>
<gene>
    <name evidence="5" type="ORF">FSP39_023823</name>
</gene>
<dbReference type="Gene3D" id="1.25.40.20">
    <property type="entry name" value="Ankyrin repeat-containing domain"/>
    <property type="match status" value="2"/>
</dbReference>
<feature type="transmembrane region" description="Helical" evidence="4">
    <location>
        <begin position="205"/>
        <end position="223"/>
    </location>
</feature>
<evidence type="ECO:0000256" key="3">
    <source>
        <dbReference type="PROSITE-ProRule" id="PRU00023"/>
    </source>
</evidence>
<dbReference type="SUPFAM" id="SSF48403">
    <property type="entry name" value="Ankyrin repeat"/>
    <property type="match status" value="1"/>
</dbReference>
<proteinExistence type="predicted"/>
<dbReference type="InterPro" id="IPR036770">
    <property type="entry name" value="Ankyrin_rpt-contain_sf"/>
</dbReference>
<dbReference type="EMBL" id="VSWD01000007">
    <property type="protein sequence ID" value="KAK3098864.1"/>
    <property type="molecule type" value="Genomic_DNA"/>
</dbReference>
<sequence length="227" mass="25656">MQILLKKGMNVNCQDMSGCTPLHLAARNGQRKCINKLLEYKADVNIRNNEGLTTIHWLSVNGRTELLHDLFMYVKDVDIEDAQGQTALHVACQNGHKSTVLCLLDHGADINRCNHYGWTPLHFSCSHGQHETANILLSRGSKFLTDRNGKTPLDFCVEVRAFLRPLPANVKDDDMTSVCPSIITGVKQMHVPLGTYLQSWGHRMLILLLLLLPFKVLYHHLVYSCTR</sequence>
<evidence type="ECO:0000313" key="6">
    <source>
        <dbReference type="Proteomes" id="UP001186944"/>
    </source>
</evidence>
<evidence type="ECO:0000256" key="1">
    <source>
        <dbReference type="ARBA" id="ARBA00022737"/>
    </source>
</evidence>
<evidence type="ECO:0000256" key="4">
    <source>
        <dbReference type="SAM" id="Phobius"/>
    </source>
</evidence>
<keyword evidence="2 3" id="KW-0040">ANK repeat</keyword>
<reference evidence="5" key="1">
    <citation type="submission" date="2019-08" db="EMBL/GenBank/DDBJ databases">
        <title>The improved chromosome-level genome for the pearl oyster Pinctada fucata martensii using PacBio sequencing and Hi-C.</title>
        <authorList>
            <person name="Zheng Z."/>
        </authorList>
    </citation>
    <scope>NUCLEOTIDE SEQUENCE</scope>
    <source>
        <strain evidence="5">ZZ-2019</strain>
        <tissue evidence="5">Adductor muscle</tissue>
    </source>
</reference>
<evidence type="ECO:0000256" key="2">
    <source>
        <dbReference type="ARBA" id="ARBA00023043"/>
    </source>
</evidence>
<dbReference type="InterPro" id="IPR002110">
    <property type="entry name" value="Ankyrin_rpt"/>
</dbReference>
<keyword evidence="6" id="KW-1185">Reference proteome</keyword>
<feature type="repeat" description="ANK" evidence="3">
    <location>
        <begin position="116"/>
        <end position="148"/>
    </location>
</feature>
<feature type="repeat" description="ANK" evidence="3">
    <location>
        <begin position="83"/>
        <end position="115"/>
    </location>
</feature>
<dbReference type="GO" id="GO:0070531">
    <property type="term" value="C:BRCA1-A complex"/>
    <property type="evidence" value="ECO:0007669"/>
    <property type="project" value="TreeGrafter"/>
</dbReference>
<keyword evidence="1" id="KW-0677">Repeat</keyword>
<dbReference type="Pfam" id="PF12796">
    <property type="entry name" value="Ank_2"/>
    <property type="match status" value="1"/>
</dbReference>
<keyword evidence="4" id="KW-0812">Transmembrane</keyword>
<name>A0AA89BY91_PINIB</name>
<feature type="repeat" description="ANK" evidence="3">
    <location>
        <begin position="17"/>
        <end position="49"/>
    </location>
</feature>
<dbReference type="SMART" id="SM00248">
    <property type="entry name" value="ANK"/>
    <property type="match status" value="4"/>
</dbReference>
<comment type="caution">
    <text evidence="5">The sequence shown here is derived from an EMBL/GenBank/DDBJ whole genome shotgun (WGS) entry which is preliminary data.</text>
</comment>
<keyword evidence="4" id="KW-0472">Membrane</keyword>
<dbReference type="PRINTS" id="PR01415">
    <property type="entry name" value="ANKYRIN"/>
</dbReference>